<evidence type="ECO:0000313" key="4">
    <source>
        <dbReference type="EMBL" id="TMQ71586.1"/>
    </source>
</evidence>
<organism evidence="4 5">
    <name type="scientific">Eiseniibacteriota bacterium</name>
    <dbReference type="NCBI Taxonomy" id="2212470"/>
    <lineage>
        <taxon>Bacteria</taxon>
        <taxon>Candidatus Eiseniibacteriota</taxon>
    </lineage>
</organism>
<comment type="subcellular location">
    <subcellularLocation>
        <location evidence="1">Membrane</location>
    </subcellularLocation>
</comment>
<evidence type="ECO:0000256" key="2">
    <source>
        <dbReference type="ARBA" id="ARBA00023136"/>
    </source>
</evidence>
<proteinExistence type="predicted"/>
<keyword evidence="2" id="KW-0472">Membrane</keyword>
<dbReference type="Gene3D" id="2.40.160.50">
    <property type="entry name" value="membrane protein fhac: a member of the omp85/tpsb transporter family"/>
    <property type="match status" value="1"/>
</dbReference>
<comment type="caution">
    <text evidence="4">The sequence shown here is derived from an EMBL/GenBank/DDBJ whole genome shotgun (WGS) entry which is preliminary data.</text>
</comment>
<evidence type="ECO:0000259" key="3">
    <source>
        <dbReference type="Pfam" id="PF01103"/>
    </source>
</evidence>
<evidence type="ECO:0000256" key="1">
    <source>
        <dbReference type="ARBA" id="ARBA00004370"/>
    </source>
</evidence>
<protein>
    <recommendedName>
        <fullName evidence="3">Bacterial surface antigen (D15) domain-containing protein</fullName>
    </recommendedName>
</protein>
<reference evidence="4 5" key="1">
    <citation type="journal article" date="2019" name="Nat. Microbiol.">
        <title>Mediterranean grassland soil C-N compound turnover is dependent on rainfall and depth, and is mediated by genomically divergent microorganisms.</title>
        <authorList>
            <person name="Diamond S."/>
            <person name="Andeer P.F."/>
            <person name="Li Z."/>
            <person name="Crits-Christoph A."/>
            <person name="Burstein D."/>
            <person name="Anantharaman K."/>
            <person name="Lane K.R."/>
            <person name="Thomas B.C."/>
            <person name="Pan C."/>
            <person name="Northen T.R."/>
            <person name="Banfield J.F."/>
        </authorList>
    </citation>
    <scope>NUCLEOTIDE SEQUENCE [LARGE SCALE GENOMIC DNA]</scope>
    <source>
        <strain evidence="4">WS_10</strain>
    </source>
</reference>
<dbReference type="Proteomes" id="UP000319836">
    <property type="component" value="Unassembled WGS sequence"/>
</dbReference>
<dbReference type="Pfam" id="PF01103">
    <property type="entry name" value="Omp85"/>
    <property type="match status" value="1"/>
</dbReference>
<name>A0A538U6R1_UNCEI</name>
<accession>A0A538U6R1</accession>
<feature type="domain" description="Bacterial surface antigen (D15)" evidence="3">
    <location>
        <begin position="20"/>
        <end position="136"/>
    </location>
</feature>
<dbReference type="GO" id="GO:0019867">
    <property type="term" value="C:outer membrane"/>
    <property type="evidence" value="ECO:0007669"/>
    <property type="project" value="InterPro"/>
</dbReference>
<evidence type="ECO:0000313" key="5">
    <source>
        <dbReference type="Proteomes" id="UP000319836"/>
    </source>
</evidence>
<dbReference type="EMBL" id="VBPA01000115">
    <property type="protein sequence ID" value="TMQ71586.1"/>
    <property type="molecule type" value="Genomic_DNA"/>
</dbReference>
<dbReference type="InterPro" id="IPR000184">
    <property type="entry name" value="Bac_surfAg_D15"/>
</dbReference>
<sequence>MAAVRLERVHPGAAGFHHWVELESAGGALGGDFDYRRLLADLRSVVRLAPAMTLSLRGVGGSTLHGELPPQRNFTVGGVDGLRAHTFAAFRGDQVALGQLEYSTAIGHIRHGDEENGLHAILFVDTGRAWSHPENWDVGHQRFAVDGGFGLSTAEDNLRVYFAKNLQDPSSDFVISARLQRPF</sequence>
<dbReference type="AlphaFoldDB" id="A0A538U6R1"/>
<gene>
    <name evidence="4" type="ORF">E6K80_05140</name>
</gene>